<accession>A0A0F9NW89</accession>
<dbReference type="EMBL" id="LAZR01007390">
    <property type="protein sequence ID" value="KKM85552.1"/>
    <property type="molecule type" value="Genomic_DNA"/>
</dbReference>
<gene>
    <name evidence="1" type="ORF">LCGC14_1287830</name>
</gene>
<sequence length="138" mass="14386">MLDKHHRETGLSVEIGPQVVGTLTDPERSGTLLQLTSVNQTNPKGVLVNVDMFQVRAGLAAAGTPSFRAQLVLTFGTGKGQARAVVDLKRGLQLVVPATTLTASAQYLDGDDGNGPLLRASASVGYGTRPGSQQALTF</sequence>
<reference evidence="1" key="1">
    <citation type="journal article" date="2015" name="Nature">
        <title>Complex archaea that bridge the gap between prokaryotes and eukaryotes.</title>
        <authorList>
            <person name="Spang A."/>
            <person name="Saw J.H."/>
            <person name="Jorgensen S.L."/>
            <person name="Zaremba-Niedzwiedzka K."/>
            <person name="Martijn J."/>
            <person name="Lind A.E."/>
            <person name="van Eijk R."/>
            <person name="Schleper C."/>
            <person name="Guy L."/>
            <person name="Ettema T.J."/>
        </authorList>
    </citation>
    <scope>NUCLEOTIDE SEQUENCE</scope>
</reference>
<proteinExistence type="predicted"/>
<feature type="non-terminal residue" evidence="1">
    <location>
        <position position="138"/>
    </location>
</feature>
<protein>
    <submittedName>
        <fullName evidence="1">Uncharacterized protein</fullName>
    </submittedName>
</protein>
<comment type="caution">
    <text evidence="1">The sequence shown here is derived from an EMBL/GenBank/DDBJ whole genome shotgun (WGS) entry which is preliminary data.</text>
</comment>
<organism evidence="1">
    <name type="scientific">marine sediment metagenome</name>
    <dbReference type="NCBI Taxonomy" id="412755"/>
    <lineage>
        <taxon>unclassified sequences</taxon>
        <taxon>metagenomes</taxon>
        <taxon>ecological metagenomes</taxon>
    </lineage>
</organism>
<evidence type="ECO:0000313" key="1">
    <source>
        <dbReference type="EMBL" id="KKM85552.1"/>
    </source>
</evidence>
<dbReference type="AlphaFoldDB" id="A0A0F9NW89"/>
<name>A0A0F9NW89_9ZZZZ</name>